<gene>
    <name evidence="8" type="ORF">BE17_32575</name>
</gene>
<dbReference type="SMART" id="SM00220">
    <property type="entry name" value="S_TKc"/>
    <property type="match status" value="1"/>
</dbReference>
<feature type="compositionally biased region" description="Polar residues" evidence="6">
    <location>
        <begin position="325"/>
        <end position="346"/>
    </location>
</feature>
<comment type="caution">
    <text evidence="8">The sequence shown here is derived from an EMBL/GenBank/DDBJ whole genome shotgun (WGS) entry which is preliminary data.</text>
</comment>
<dbReference type="Pfam" id="PF00069">
    <property type="entry name" value="Pkinase"/>
    <property type="match status" value="1"/>
</dbReference>
<dbReference type="GO" id="GO:0004674">
    <property type="term" value="F:protein serine/threonine kinase activity"/>
    <property type="evidence" value="ECO:0007669"/>
    <property type="project" value="TreeGrafter"/>
</dbReference>
<dbReference type="InterPro" id="IPR011009">
    <property type="entry name" value="Kinase-like_dom_sf"/>
</dbReference>
<accession>A0A150RXT7</accession>
<evidence type="ECO:0000256" key="6">
    <source>
        <dbReference type="SAM" id="MobiDB-lite"/>
    </source>
</evidence>
<feature type="compositionally biased region" description="Low complexity" evidence="6">
    <location>
        <begin position="473"/>
        <end position="495"/>
    </location>
</feature>
<dbReference type="PANTHER" id="PTHR43289">
    <property type="entry name" value="MITOGEN-ACTIVATED PROTEIN KINASE KINASE KINASE 20-RELATED"/>
    <property type="match status" value="1"/>
</dbReference>
<dbReference type="InterPro" id="IPR017441">
    <property type="entry name" value="Protein_kinase_ATP_BS"/>
</dbReference>
<dbReference type="Gene3D" id="3.30.200.20">
    <property type="entry name" value="Phosphorylase Kinase, domain 1"/>
    <property type="match status" value="1"/>
</dbReference>
<dbReference type="InterPro" id="IPR008271">
    <property type="entry name" value="Ser/Thr_kinase_AS"/>
</dbReference>
<dbReference type="Gene3D" id="1.10.510.10">
    <property type="entry name" value="Transferase(Phosphotransferase) domain 1"/>
    <property type="match status" value="1"/>
</dbReference>
<feature type="binding site" evidence="5">
    <location>
        <position position="45"/>
    </location>
    <ligand>
        <name>ATP</name>
        <dbReference type="ChEBI" id="CHEBI:30616"/>
    </ligand>
</feature>
<organism evidence="8 9">
    <name type="scientific">Sorangium cellulosum</name>
    <name type="common">Polyangium cellulosum</name>
    <dbReference type="NCBI Taxonomy" id="56"/>
    <lineage>
        <taxon>Bacteria</taxon>
        <taxon>Pseudomonadati</taxon>
        <taxon>Myxococcota</taxon>
        <taxon>Polyangia</taxon>
        <taxon>Polyangiales</taxon>
        <taxon>Polyangiaceae</taxon>
        <taxon>Sorangium</taxon>
    </lineage>
</organism>
<evidence type="ECO:0000256" key="2">
    <source>
        <dbReference type="ARBA" id="ARBA00022741"/>
    </source>
</evidence>
<reference evidence="8 9" key="1">
    <citation type="submission" date="2014-02" db="EMBL/GenBank/DDBJ databases">
        <title>The small core and large imbalanced accessory genome model reveals a collaborative survival strategy of Sorangium cellulosum strains in nature.</title>
        <authorList>
            <person name="Han K."/>
            <person name="Peng R."/>
            <person name="Blom J."/>
            <person name="Li Y.-Z."/>
        </authorList>
    </citation>
    <scope>NUCLEOTIDE SEQUENCE [LARGE SCALE GENOMIC DNA]</scope>
    <source>
        <strain evidence="8 9">So0011-07</strain>
    </source>
</reference>
<sequence>MTKAPVQPGDLLADKYRVERVLGAGAMGVVVAATHVELGQTVAVKFMRSAQHVAGDARERFLREARALVRLRSQHVARVFDVGTLEDGAPYIVMEFLEGRDLAALLKESGALSLDDAVEYVLQTCEAVGEAHAAGIVHRDLKPANLFVTEDVSGSPCIKVLDFGISKVSGAELALTDEDQTLGTPYYMSPEQMSSSKDVDARSDVWALGILLYELIAGQTPFHSNTLAEFYGRVLAAQPTPLRERRSDVPPELDAVIQRCLTHDREQRWSDVAAFAGALAPHAPARARGYPERVFRVLTMQRLSSSGSKDELGARRVGSFPPQASGRSSVLPRNSAASSDRISQNRPSPASAAAAEAAAPLPQNPAAETALTLSPHRSTSSSFEVLRAKPRRRGLLFLASAFVMGAALAVLVGGRHEGAPPPAPAGSPAAALGAPPDRAPPLDAAPSAPVKPQAPPSTITSHVASEKANAEPTSLSATATAARKATKPPLLAKPPANGPRTPKPEPTFSYDERR</sequence>
<dbReference type="SUPFAM" id="SSF56112">
    <property type="entry name" value="Protein kinase-like (PK-like)"/>
    <property type="match status" value="1"/>
</dbReference>
<dbReference type="PANTHER" id="PTHR43289:SF6">
    <property type="entry name" value="SERINE_THREONINE-PROTEIN KINASE NEKL-3"/>
    <property type="match status" value="1"/>
</dbReference>
<dbReference type="AlphaFoldDB" id="A0A150RXT7"/>
<protein>
    <submittedName>
        <fullName evidence="8">Protein kinase</fullName>
    </submittedName>
</protein>
<keyword evidence="4 5" id="KW-0067">ATP-binding</keyword>
<feature type="compositionally biased region" description="Low complexity" evidence="6">
    <location>
        <begin position="347"/>
        <end position="360"/>
    </location>
</feature>
<evidence type="ECO:0000256" key="4">
    <source>
        <dbReference type="ARBA" id="ARBA00022840"/>
    </source>
</evidence>
<dbReference type="CDD" id="cd14014">
    <property type="entry name" value="STKc_PknB_like"/>
    <property type="match status" value="1"/>
</dbReference>
<feature type="region of interest" description="Disordered" evidence="6">
    <location>
        <begin position="308"/>
        <end position="360"/>
    </location>
</feature>
<dbReference type="EMBL" id="JEMB01001809">
    <property type="protein sequence ID" value="KYF84991.1"/>
    <property type="molecule type" value="Genomic_DNA"/>
</dbReference>
<keyword evidence="2 5" id="KW-0547">Nucleotide-binding</keyword>
<feature type="domain" description="Protein kinase" evidence="7">
    <location>
        <begin position="16"/>
        <end position="285"/>
    </location>
</feature>
<dbReference type="PROSITE" id="PS00108">
    <property type="entry name" value="PROTEIN_KINASE_ST"/>
    <property type="match status" value="1"/>
</dbReference>
<evidence type="ECO:0000259" key="7">
    <source>
        <dbReference type="PROSITE" id="PS50011"/>
    </source>
</evidence>
<keyword evidence="3 8" id="KW-0418">Kinase</keyword>
<dbReference type="Proteomes" id="UP000075635">
    <property type="component" value="Unassembled WGS sequence"/>
</dbReference>
<evidence type="ECO:0000313" key="8">
    <source>
        <dbReference type="EMBL" id="KYF84991.1"/>
    </source>
</evidence>
<dbReference type="GO" id="GO:0005524">
    <property type="term" value="F:ATP binding"/>
    <property type="evidence" value="ECO:0007669"/>
    <property type="project" value="UniProtKB-UniRule"/>
</dbReference>
<evidence type="ECO:0000256" key="3">
    <source>
        <dbReference type="ARBA" id="ARBA00022777"/>
    </source>
</evidence>
<proteinExistence type="predicted"/>
<keyword evidence="1" id="KW-0808">Transferase</keyword>
<feature type="region of interest" description="Disordered" evidence="6">
    <location>
        <begin position="417"/>
        <end position="514"/>
    </location>
</feature>
<evidence type="ECO:0000256" key="5">
    <source>
        <dbReference type="PROSITE-ProRule" id="PRU10141"/>
    </source>
</evidence>
<name>A0A150RXT7_SORCE</name>
<dbReference type="PROSITE" id="PS50011">
    <property type="entry name" value="PROTEIN_KINASE_DOM"/>
    <property type="match status" value="1"/>
</dbReference>
<evidence type="ECO:0000256" key="1">
    <source>
        <dbReference type="ARBA" id="ARBA00022679"/>
    </source>
</evidence>
<dbReference type="InterPro" id="IPR000719">
    <property type="entry name" value="Prot_kinase_dom"/>
</dbReference>
<evidence type="ECO:0000313" key="9">
    <source>
        <dbReference type="Proteomes" id="UP000075635"/>
    </source>
</evidence>
<dbReference type="PROSITE" id="PS00107">
    <property type="entry name" value="PROTEIN_KINASE_ATP"/>
    <property type="match status" value="1"/>
</dbReference>
<feature type="compositionally biased region" description="Low complexity" evidence="6">
    <location>
        <begin position="426"/>
        <end position="448"/>
    </location>
</feature>